<accession>A0AAQ3K2F9</accession>
<keyword evidence="4" id="KW-1185">Reference proteome</keyword>
<gene>
    <name evidence="3" type="ORF">Cni_G09502</name>
</gene>
<feature type="region of interest" description="Disordered" evidence="1">
    <location>
        <begin position="96"/>
        <end position="134"/>
    </location>
</feature>
<organism evidence="3 4">
    <name type="scientific">Canna indica</name>
    <name type="common">Indian-shot</name>
    <dbReference type="NCBI Taxonomy" id="4628"/>
    <lineage>
        <taxon>Eukaryota</taxon>
        <taxon>Viridiplantae</taxon>
        <taxon>Streptophyta</taxon>
        <taxon>Embryophyta</taxon>
        <taxon>Tracheophyta</taxon>
        <taxon>Spermatophyta</taxon>
        <taxon>Magnoliopsida</taxon>
        <taxon>Liliopsida</taxon>
        <taxon>Zingiberales</taxon>
        <taxon>Cannaceae</taxon>
        <taxon>Canna</taxon>
    </lineage>
</organism>
<sequence length="134" mass="14776">MPLRTPLLCLPLAVAATCSRGESPVSLEDVAIHHGNTSHSTLGAREDGPFRCDHVRLRLKKEGQHELASMGLHGLRRVAASTLGAAVTAPVASSFPKKPFEQERHWHHEEIEWERKSPRRRAAGPPSLLTPFPE</sequence>
<evidence type="ECO:0000256" key="1">
    <source>
        <dbReference type="SAM" id="MobiDB-lite"/>
    </source>
</evidence>
<feature type="signal peptide" evidence="2">
    <location>
        <begin position="1"/>
        <end position="21"/>
    </location>
</feature>
<keyword evidence="2" id="KW-0732">Signal</keyword>
<feature type="compositionally biased region" description="Basic and acidic residues" evidence="1">
    <location>
        <begin position="98"/>
        <end position="116"/>
    </location>
</feature>
<dbReference type="AlphaFoldDB" id="A0AAQ3K2F9"/>
<feature type="chain" id="PRO_5043018341" evidence="2">
    <location>
        <begin position="22"/>
        <end position="134"/>
    </location>
</feature>
<proteinExistence type="predicted"/>
<protein>
    <submittedName>
        <fullName evidence="3">Uncharacterized protein</fullName>
    </submittedName>
</protein>
<name>A0AAQ3K2F9_9LILI</name>
<dbReference type="EMBL" id="CP136892">
    <property type="protein sequence ID" value="WOL00789.1"/>
    <property type="molecule type" value="Genomic_DNA"/>
</dbReference>
<dbReference type="Proteomes" id="UP001327560">
    <property type="component" value="Chromosome 3"/>
</dbReference>
<evidence type="ECO:0000256" key="2">
    <source>
        <dbReference type="SAM" id="SignalP"/>
    </source>
</evidence>
<evidence type="ECO:0000313" key="4">
    <source>
        <dbReference type="Proteomes" id="UP001327560"/>
    </source>
</evidence>
<evidence type="ECO:0000313" key="3">
    <source>
        <dbReference type="EMBL" id="WOL00789.1"/>
    </source>
</evidence>
<reference evidence="3 4" key="1">
    <citation type="submission" date="2023-10" db="EMBL/GenBank/DDBJ databases">
        <title>Chromosome-scale genome assembly provides insights into flower coloration mechanisms of Canna indica.</title>
        <authorList>
            <person name="Li C."/>
        </authorList>
    </citation>
    <scope>NUCLEOTIDE SEQUENCE [LARGE SCALE GENOMIC DNA]</scope>
    <source>
        <tissue evidence="3">Flower</tissue>
    </source>
</reference>